<protein>
    <recommendedName>
        <fullName evidence="9">Cytochrome P450</fullName>
    </recommendedName>
</protein>
<evidence type="ECO:0000256" key="5">
    <source>
        <dbReference type="ARBA" id="ARBA00023004"/>
    </source>
</evidence>
<dbReference type="PANTHER" id="PTHR46206:SF6">
    <property type="entry name" value="CYTOCHROME P450 MONOOXYGENASE AN1598-RELATED"/>
    <property type="match status" value="1"/>
</dbReference>
<comment type="similarity">
    <text evidence="2">Belongs to the cytochrome P450 family.</text>
</comment>
<proteinExistence type="inferred from homology"/>
<name>A0ABR0M6X9_9PEZI</name>
<evidence type="ECO:0000313" key="7">
    <source>
        <dbReference type="EMBL" id="KAK5288557.1"/>
    </source>
</evidence>
<keyword evidence="6" id="KW-0503">Monooxygenase</keyword>
<comment type="cofactor">
    <cofactor evidence="1">
        <name>heme</name>
        <dbReference type="ChEBI" id="CHEBI:30413"/>
    </cofactor>
</comment>
<dbReference type="Gene3D" id="1.10.630.10">
    <property type="entry name" value="Cytochrome P450"/>
    <property type="match status" value="1"/>
</dbReference>
<dbReference type="InterPro" id="IPR001128">
    <property type="entry name" value="Cyt_P450"/>
</dbReference>
<dbReference type="PANTHER" id="PTHR46206">
    <property type="entry name" value="CYTOCHROME P450"/>
    <property type="match status" value="1"/>
</dbReference>
<keyword evidence="3" id="KW-0479">Metal-binding</keyword>
<dbReference type="Pfam" id="PF00067">
    <property type="entry name" value="p450"/>
    <property type="match status" value="1"/>
</dbReference>
<evidence type="ECO:0008006" key="9">
    <source>
        <dbReference type="Google" id="ProtNLM"/>
    </source>
</evidence>
<keyword evidence="8" id="KW-1185">Reference proteome</keyword>
<keyword evidence="5" id="KW-0408">Iron</keyword>
<dbReference type="CDD" id="cd11041">
    <property type="entry name" value="CYP503A1-like"/>
    <property type="match status" value="1"/>
</dbReference>
<evidence type="ECO:0000256" key="6">
    <source>
        <dbReference type="ARBA" id="ARBA00023033"/>
    </source>
</evidence>
<dbReference type="Proteomes" id="UP001357485">
    <property type="component" value="Unassembled WGS sequence"/>
</dbReference>
<dbReference type="EMBL" id="JAVRRA010000333">
    <property type="protein sequence ID" value="KAK5288557.1"/>
    <property type="molecule type" value="Genomic_DNA"/>
</dbReference>
<sequence length="319" mass="35888">MVLPTFTIDAALVRSITHSPEVMGSLLVLLAAYAIRLFMPVRHKQMENSPVIGKATDREFHNALTEGYTKYPNSTFTIPTAHHPMVIVPPKFLDEIKALPETILSFQKQVSARFLGKYTGLGVNDTLVHSVKVDLTKNIVRILDELQDEVDYAVTKNIGDIPEWKAVPVYGTLLNLVALLSGRIFVGHPLSRNETWLQATLSYTIDGFVGAEKLWTYPKLFHPVMQYFIPEVRKVHSYLRNGAKLLEPIMKERQQAMRDNPNSKKPSDMIQWIVDNSEGTDGQDTDYVTKTQMLISVVAIHTTTMTTAQAVFDLVAHPE</sequence>
<reference evidence="7 8" key="1">
    <citation type="submission" date="2023-08" db="EMBL/GenBank/DDBJ databases">
        <title>Black Yeasts Isolated from many extreme environments.</title>
        <authorList>
            <person name="Coleine C."/>
            <person name="Stajich J.E."/>
            <person name="Selbmann L."/>
        </authorList>
    </citation>
    <scope>NUCLEOTIDE SEQUENCE [LARGE SCALE GENOMIC DNA]</scope>
    <source>
        <strain evidence="7 8">CCFEE 536</strain>
    </source>
</reference>
<evidence type="ECO:0000256" key="2">
    <source>
        <dbReference type="ARBA" id="ARBA00010617"/>
    </source>
</evidence>
<evidence type="ECO:0000256" key="3">
    <source>
        <dbReference type="ARBA" id="ARBA00022723"/>
    </source>
</evidence>
<dbReference type="InterPro" id="IPR036396">
    <property type="entry name" value="Cyt_P450_sf"/>
</dbReference>
<comment type="caution">
    <text evidence="7">The sequence shown here is derived from an EMBL/GenBank/DDBJ whole genome shotgun (WGS) entry which is preliminary data.</text>
</comment>
<keyword evidence="4" id="KW-0560">Oxidoreductase</keyword>
<evidence type="ECO:0000256" key="1">
    <source>
        <dbReference type="ARBA" id="ARBA00001971"/>
    </source>
</evidence>
<accession>A0ABR0M6X9</accession>
<dbReference type="SUPFAM" id="SSF48264">
    <property type="entry name" value="Cytochrome P450"/>
    <property type="match status" value="1"/>
</dbReference>
<organism evidence="7 8">
    <name type="scientific">Cryomyces antarcticus</name>
    <dbReference type="NCBI Taxonomy" id="329879"/>
    <lineage>
        <taxon>Eukaryota</taxon>
        <taxon>Fungi</taxon>
        <taxon>Dikarya</taxon>
        <taxon>Ascomycota</taxon>
        <taxon>Pezizomycotina</taxon>
        <taxon>Dothideomycetes</taxon>
        <taxon>Dothideomycetes incertae sedis</taxon>
        <taxon>Cryomyces</taxon>
    </lineage>
</organism>
<evidence type="ECO:0000256" key="4">
    <source>
        <dbReference type="ARBA" id="ARBA00023002"/>
    </source>
</evidence>
<gene>
    <name evidence="7" type="ORF">LTR16_003300</name>
</gene>
<evidence type="ECO:0000313" key="8">
    <source>
        <dbReference type="Proteomes" id="UP001357485"/>
    </source>
</evidence>